<dbReference type="PANTHER" id="PTHR12919:SF20">
    <property type="entry name" value="SMALL RIBOSOMAL SUBUNIT PROTEIN BS16M"/>
    <property type="match status" value="1"/>
</dbReference>
<dbReference type="PROSITE" id="PS00732">
    <property type="entry name" value="RIBOSOMAL_S16"/>
    <property type="match status" value="1"/>
</dbReference>
<reference evidence="4" key="1">
    <citation type="journal article" date="2012" name="Science">
        <title>Fermentation, hydrogen, and sulfur metabolism in multiple uncultivated bacterial phyla.</title>
        <authorList>
            <person name="Wrighton K.C."/>
            <person name="Thomas B.C."/>
            <person name="Sharon I."/>
            <person name="Miller C.S."/>
            <person name="Castelle C.J."/>
            <person name="VerBerkmoes N.C."/>
            <person name="Wilkins M.J."/>
            <person name="Hettich R.L."/>
            <person name="Lipton M.S."/>
            <person name="Williams K.H."/>
            <person name="Long P.E."/>
            <person name="Banfield J.F."/>
        </authorList>
    </citation>
    <scope>NUCLEOTIDE SEQUENCE [LARGE SCALE GENOMIC DNA]</scope>
</reference>
<dbReference type="Gene3D" id="3.30.1320.10">
    <property type="match status" value="1"/>
</dbReference>
<dbReference type="NCBIfam" id="TIGR00002">
    <property type="entry name" value="S16"/>
    <property type="match status" value="1"/>
</dbReference>
<comment type="caution">
    <text evidence="4">The sequence shown here is derived from an EMBL/GenBank/DDBJ whole genome shotgun (WGS) entry which is preliminary data.</text>
</comment>
<dbReference type="EMBL" id="AMFJ01000161">
    <property type="protein sequence ID" value="EKE29499.1"/>
    <property type="molecule type" value="Genomic_DNA"/>
</dbReference>
<sequence length="75" mass="8856">MLKIRLSRAGRKNLPFYRIVLTEAKKAAQHGYQKVLGFYNPITKELKIDLEEAQKYISNWAQYSDSLKKIIERNK</sequence>
<dbReference type="PANTHER" id="PTHR12919">
    <property type="entry name" value="30S RIBOSOMAL PROTEIN S16"/>
    <property type="match status" value="1"/>
</dbReference>
<evidence type="ECO:0000256" key="3">
    <source>
        <dbReference type="HAMAP-Rule" id="MF_00385"/>
    </source>
</evidence>
<keyword evidence="2 3" id="KW-0687">Ribonucleoprotein</keyword>
<keyword evidence="1 3" id="KW-0689">Ribosomal protein</keyword>
<dbReference type="GO" id="GO:0015935">
    <property type="term" value="C:small ribosomal subunit"/>
    <property type="evidence" value="ECO:0007669"/>
    <property type="project" value="TreeGrafter"/>
</dbReference>
<gene>
    <name evidence="3" type="primary">rpsP</name>
    <name evidence="4" type="ORF">ACD_2C00161G0004</name>
</gene>
<dbReference type="AlphaFoldDB" id="K2GGF9"/>
<evidence type="ECO:0000256" key="1">
    <source>
        <dbReference type="ARBA" id="ARBA00022980"/>
    </source>
</evidence>
<dbReference type="InterPro" id="IPR020592">
    <property type="entry name" value="Ribosomal_bS16_CS"/>
</dbReference>
<dbReference type="InterPro" id="IPR023803">
    <property type="entry name" value="Ribosomal_bS16_dom_sf"/>
</dbReference>
<protein>
    <recommendedName>
        <fullName evidence="3">Small ribosomal subunit protein bS16</fullName>
    </recommendedName>
</protein>
<comment type="similarity">
    <text evidence="3">Belongs to the bacterial ribosomal protein bS16 family.</text>
</comment>
<dbReference type="GO" id="GO:0003735">
    <property type="term" value="F:structural constituent of ribosome"/>
    <property type="evidence" value="ECO:0007669"/>
    <property type="project" value="InterPro"/>
</dbReference>
<dbReference type="SUPFAM" id="SSF54565">
    <property type="entry name" value="Ribosomal protein S16"/>
    <property type="match status" value="1"/>
</dbReference>
<name>K2GGF9_9BACT</name>
<dbReference type="GO" id="GO:0006412">
    <property type="term" value="P:translation"/>
    <property type="evidence" value="ECO:0007669"/>
    <property type="project" value="UniProtKB-UniRule"/>
</dbReference>
<proteinExistence type="inferred from homology"/>
<organism evidence="4">
    <name type="scientific">uncultured bacterium</name>
    <name type="common">gcode 4</name>
    <dbReference type="NCBI Taxonomy" id="1234023"/>
    <lineage>
        <taxon>Bacteria</taxon>
        <taxon>environmental samples</taxon>
    </lineage>
</organism>
<evidence type="ECO:0000256" key="2">
    <source>
        <dbReference type="ARBA" id="ARBA00023274"/>
    </source>
</evidence>
<accession>K2GGF9</accession>
<dbReference type="GO" id="GO:0005737">
    <property type="term" value="C:cytoplasm"/>
    <property type="evidence" value="ECO:0007669"/>
    <property type="project" value="UniProtKB-ARBA"/>
</dbReference>
<dbReference type="HAMAP" id="MF_00385">
    <property type="entry name" value="Ribosomal_bS16"/>
    <property type="match status" value="1"/>
</dbReference>
<dbReference type="InterPro" id="IPR000307">
    <property type="entry name" value="Ribosomal_bS16"/>
</dbReference>
<evidence type="ECO:0000313" key="4">
    <source>
        <dbReference type="EMBL" id="EKE29499.1"/>
    </source>
</evidence>
<dbReference type="Pfam" id="PF00886">
    <property type="entry name" value="Ribosomal_S16"/>
    <property type="match status" value="1"/>
</dbReference>